<evidence type="ECO:0000313" key="15">
    <source>
        <dbReference type="Proteomes" id="UP000199310"/>
    </source>
</evidence>
<protein>
    <recommendedName>
        <fullName evidence="9">NAD(P) transhydrogenase subunit alpha part 1</fullName>
        <ecNumber evidence="3">7.1.1.1</ecNumber>
    </recommendedName>
    <alternativeName>
        <fullName evidence="11">Nicotinamide nucleotide transhydrogenase subunit alpha 1</fullName>
    </alternativeName>
    <alternativeName>
        <fullName evidence="10">Pyridine nucleotide transhydrogenase subunit alpha 1</fullName>
    </alternativeName>
</protein>
<evidence type="ECO:0000256" key="2">
    <source>
        <dbReference type="ARBA" id="ARBA00005689"/>
    </source>
</evidence>
<evidence type="ECO:0000313" key="14">
    <source>
        <dbReference type="EMBL" id="SEW54558.1"/>
    </source>
</evidence>
<evidence type="ECO:0000256" key="9">
    <source>
        <dbReference type="ARBA" id="ARBA00071353"/>
    </source>
</evidence>
<keyword evidence="6" id="KW-1278">Translocase</keyword>
<evidence type="ECO:0000256" key="11">
    <source>
        <dbReference type="ARBA" id="ARBA00084087"/>
    </source>
</evidence>
<organism evidence="14 15">
    <name type="scientific">Chitinophaga arvensicola</name>
    <dbReference type="NCBI Taxonomy" id="29529"/>
    <lineage>
        <taxon>Bacteria</taxon>
        <taxon>Pseudomonadati</taxon>
        <taxon>Bacteroidota</taxon>
        <taxon>Chitinophagia</taxon>
        <taxon>Chitinophagales</taxon>
        <taxon>Chitinophagaceae</taxon>
        <taxon>Chitinophaga</taxon>
    </lineage>
</organism>
<evidence type="ECO:0000259" key="13">
    <source>
        <dbReference type="SMART" id="SM01003"/>
    </source>
</evidence>
<dbReference type="PANTHER" id="PTHR10160:SF19">
    <property type="entry name" value="PROTON-TRANSLOCATING NAD(P)(+) TRANSHYDROGENASE"/>
    <property type="match status" value="1"/>
</dbReference>
<dbReference type="GO" id="GO:0008750">
    <property type="term" value="F:proton-translocating NAD(P)+ transhydrogenase activity"/>
    <property type="evidence" value="ECO:0007669"/>
    <property type="project" value="UniProtKB-EC"/>
</dbReference>
<comment type="similarity">
    <text evidence="2">Belongs to the AlaDH/PNT family.</text>
</comment>
<dbReference type="Pfam" id="PF05222">
    <property type="entry name" value="AlaDh_PNT_N"/>
    <property type="match status" value="1"/>
</dbReference>
<evidence type="ECO:0000256" key="1">
    <source>
        <dbReference type="ARBA" id="ARBA00003943"/>
    </source>
</evidence>
<keyword evidence="5" id="KW-0521">NADP</keyword>
<evidence type="ECO:0000259" key="12">
    <source>
        <dbReference type="SMART" id="SM01002"/>
    </source>
</evidence>
<dbReference type="Proteomes" id="UP000199310">
    <property type="component" value="Unassembled WGS sequence"/>
</dbReference>
<dbReference type="SMART" id="SM01002">
    <property type="entry name" value="AlaDh_PNT_C"/>
    <property type="match status" value="1"/>
</dbReference>
<dbReference type="SUPFAM" id="SSF51735">
    <property type="entry name" value="NAD(P)-binding Rossmann-fold domains"/>
    <property type="match status" value="1"/>
</dbReference>
<dbReference type="RefSeq" id="WP_089902179.1">
    <property type="nucleotide sequence ID" value="NZ_FOJG01000002.1"/>
</dbReference>
<dbReference type="EC" id="7.1.1.1" evidence="3"/>
<dbReference type="SMART" id="SM01003">
    <property type="entry name" value="AlaDh_PNT_N"/>
    <property type="match status" value="1"/>
</dbReference>
<dbReference type="STRING" id="29529.SAMN04488122_6073"/>
<dbReference type="NCBIfam" id="NF006942">
    <property type="entry name" value="PRK09424.1"/>
    <property type="match status" value="1"/>
</dbReference>
<evidence type="ECO:0000256" key="8">
    <source>
        <dbReference type="ARBA" id="ARBA00048202"/>
    </source>
</evidence>
<dbReference type="AlphaFoldDB" id="A0A1I0SC22"/>
<keyword evidence="15" id="KW-1185">Reference proteome</keyword>
<accession>A0A1I0SC22</accession>
<evidence type="ECO:0000256" key="4">
    <source>
        <dbReference type="ARBA" id="ARBA00022741"/>
    </source>
</evidence>
<dbReference type="GO" id="GO:0016491">
    <property type="term" value="F:oxidoreductase activity"/>
    <property type="evidence" value="ECO:0007669"/>
    <property type="project" value="InterPro"/>
</dbReference>
<dbReference type="GO" id="GO:0005886">
    <property type="term" value="C:plasma membrane"/>
    <property type="evidence" value="ECO:0007669"/>
    <property type="project" value="TreeGrafter"/>
</dbReference>
<dbReference type="InterPro" id="IPR036291">
    <property type="entry name" value="NAD(P)-bd_dom_sf"/>
</dbReference>
<dbReference type="InterPro" id="IPR007886">
    <property type="entry name" value="AlaDH/PNT_N"/>
</dbReference>
<dbReference type="GO" id="GO:0006740">
    <property type="term" value="P:NADPH regeneration"/>
    <property type="evidence" value="ECO:0007669"/>
    <property type="project" value="TreeGrafter"/>
</dbReference>
<proteinExistence type="inferred from homology"/>
<evidence type="ECO:0000256" key="5">
    <source>
        <dbReference type="ARBA" id="ARBA00022857"/>
    </source>
</evidence>
<comment type="function">
    <text evidence="1">The transhydrogenation between NADH and NADP is coupled to respiration and ATP hydrolysis and functions as a proton pump across the membrane.</text>
</comment>
<reference evidence="15" key="1">
    <citation type="submission" date="2016-10" db="EMBL/GenBank/DDBJ databases">
        <authorList>
            <person name="Varghese N."/>
            <person name="Submissions S."/>
        </authorList>
    </citation>
    <scope>NUCLEOTIDE SEQUENCE [LARGE SCALE GENOMIC DNA]</scope>
    <source>
        <strain evidence="15">DSM 3695</strain>
    </source>
</reference>
<dbReference type="OrthoDB" id="9804592at2"/>
<comment type="catalytic activity">
    <reaction evidence="8">
        <text>NAD(+) + NADPH + H(+)(in) = NADH + NADP(+) + H(+)(out)</text>
        <dbReference type="Rhea" id="RHEA:47992"/>
        <dbReference type="ChEBI" id="CHEBI:15378"/>
        <dbReference type="ChEBI" id="CHEBI:57540"/>
        <dbReference type="ChEBI" id="CHEBI:57783"/>
        <dbReference type="ChEBI" id="CHEBI:57945"/>
        <dbReference type="ChEBI" id="CHEBI:58349"/>
        <dbReference type="EC" id="7.1.1.1"/>
    </reaction>
</comment>
<dbReference type="Gene3D" id="3.40.50.720">
    <property type="entry name" value="NAD(P)-binding Rossmann-like Domain"/>
    <property type="match status" value="2"/>
</dbReference>
<evidence type="ECO:0000256" key="3">
    <source>
        <dbReference type="ARBA" id="ARBA00012943"/>
    </source>
</evidence>
<dbReference type="CDD" id="cd05304">
    <property type="entry name" value="Rubrum_tdh"/>
    <property type="match status" value="1"/>
</dbReference>
<dbReference type="Pfam" id="PF01262">
    <property type="entry name" value="AlaDh_PNT_C"/>
    <property type="match status" value="1"/>
</dbReference>
<evidence type="ECO:0000256" key="7">
    <source>
        <dbReference type="ARBA" id="ARBA00023027"/>
    </source>
</evidence>
<dbReference type="SUPFAM" id="SSF52283">
    <property type="entry name" value="Formate/glycerate dehydrogenase catalytic domain-like"/>
    <property type="match status" value="1"/>
</dbReference>
<keyword evidence="4" id="KW-0547">Nucleotide-binding</keyword>
<dbReference type="FunFam" id="3.40.50.720:FF:000188">
    <property type="entry name" value="NAD(P) transhydrogenase alpha subunit 1"/>
    <property type="match status" value="1"/>
</dbReference>
<gene>
    <name evidence="14" type="ORF">SAMN04488122_6073</name>
</gene>
<sequence length="376" mass="39897">MIAGILKEKNGETRVSLVPEVVKQLQQMSVTVWVEQGAGDNAFYNDDAYVQAGAQVKTAAEILAGADMILTLQPPSPELTAQIPSGKIIAGILQPLYRVHEVEDWAAKNITAFSLDTIPRTTRAQTMDVLSSQANIAGYKAVLLAAYSYSRYFPMFMTAAGSIAPAKVLILGAGVAGLQAIATARRLGAVVEVFDTRPAVKEEVMSLGAKFVEVEGAADASAAGGYAVEQSETYKQQQQQRIAESIAKADIVITTAQIPGKAAPVLVSNDMLDRMRSGAVIVDIAAATGGNTSATKNNETVHYKGVTIIGNSNLPATMPADASKLYAKNLFNFLKLILTKEGGLHLNFEDDIVKGACITHNGEIVNDRVKGMMQPA</sequence>
<evidence type="ECO:0000256" key="6">
    <source>
        <dbReference type="ARBA" id="ARBA00022967"/>
    </source>
</evidence>
<name>A0A1I0SC22_9BACT</name>
<dbReference type="EMBL" id="FOJG01000002">
    <property type="protein sequence ID" value="SEW54558.1"/>
    <property type="molecule type" value="Genomic_DNA"/>
</dbReference>
<evidence type="ECO:0000256" key="10">
    <source>
        <dbReference type="ARBA" id="ARBA00076996"/>
    </source>
</evidence>
<keyword evidence="7" id="KW-0520">NAD</keyword>
<dbReference type="GO" id="GO:0050661">
    <property type="term" value="F:NADP binding"/>
    <property type="evidence" value="ECO:0007669"/>
    <property type="project" value="TreeGrafter"/>
</dbReference>
<dbReference type="PROSITE" id="PS00837">
    <property type="entry name" value="ALADH_PNT_2"/>
    <property type="match status" value="1"/>
</dbReference>
<feature type="domain" description="Alanine dehydrogenase/pyridine nucleotide transhydrogenase N-terminal" evidence="13">
    <location>
        <begin position="4"/>
        <end position="137"/>
    </location>
</feature>
<feature type="domain" description="Alanine dehydrogenase/pyridine nucleotide transhydrogenase NAD(H)-binding" evidence="12">
    <location>
        <begin position="146"/>
        <end position="310"/>
    </location>
</feature>
<dbReference type="InterPro" id="IPR008143">
    <property type="entry name" value="Ala_DH/PNT_CS2"/>
</dbReference>
<dbReference type="InterPro" id="IPR007698">
    <property type="entry name" value="AlaDH/PNT_NAD(H)-bd"/>
</dbReference>
<dbReference type="PANTHER" id="PTHR10160">
    <property type="entry name" value="NAD(P) TRANSHYDROGENASE"/>
    <property type="match status" value="1"/>
</dbReference>